<comment type="similarity">
    <text evidence="9">Belongs to the G-protein coupled receptor 1 family.</text>
</comment>
<dbReference type="AlphaFoldDB" id="A0AAN8K895"/>
<keyword evidence="2" id="KW-1003">Cell membrane</keyword>
<feature type="domain" description="G-protein coupled receptors family 1 profile" evidence="12">
    <location>
        <begin position="43"/>
        <end position="297"/>
    </location>
</feature>
<name>A0AAN8K895_PATCE</name>
<dbReference type="InterPro" id="IPR000276">
    <property type="entry name" value="GPCR_Rhodpsn"/>
</dbReference>
<comment type="caution">
    <text evidence="13">The sequence shown here is derived from an EMBL/GenBank/DDBJ whole genome shotgun (WGS) entry which is preliminary data.</text>
</comment>
<keyword evidence="14" id="KW-1185">Reference proteome</keyword>
<evidence type="ECO:0000256" key="10">
    <source>
        <dbReference type="SAM" id="MobiDB-lite"/>
    </source>
</evidence>
<dbReference type="Proteomes" id="UP001347796">
    <property type="component" value="Unassembled WGS sequence"/>
</dbReference>
<feature type="transmembrane region" description="Helical" evidence="11">
    <location>
        <begin position="280"/>
        <end position="300"/>
    </location>
</feature>
<reference evidence="13 14" key="1">
    <citation type="submission" date="2024-01" db="EMBL/GenBank/DDBJ databases">
        <title>The genome of the rayed Mediterranean limpet Patella caerulea (Linnaeus, 1758).</title>
        <authorList>
            <person name="Anh-Thu Weber A."/>
            <person name="Halstead-Nussloch G."/>
        </authorList>
    </citation>
    <scope>NUCLEOTIDE SEQUENCE [LARGE SCALE GENOMIC DNA]</scope>
    <source>
        <strain evidence="13">AATW-2023a</strain>
        <tissue evidence="13">Whole specimen</tissue>
    </source>
</reference>
<evidence type="ECO:0000313" key="14">
    <source>
        <dbReference type="Proteomes" id="UP001347796"/>
    </source>
</evidence>
<evidence type="ECO:0000313" key="13">
    <source>
        <dbReference type="EMBL" id="KAK6188046.1"/>
    </source>
</evidence>
<feature type="transmembrane region" description="Helical" evidence="11">
    <location>
        <begin position="26"/>
        <end position="53"/>
    </location>
</feature>
<proteinExistence type="inferred from homology"/>
<feature type="transmembrane region" description="Helical" evidence="11">
    <location>
        <begin position="103"/>
        <end position="123"/>
    </location>
</feature>
<keyword evidence="6 11" id="KW-0472">Membrane</keyword>
<evidence type="ECO:0000256" key="7">
    <source>
        <dbReference type="ARBA" id="ARBA00023170"/>
    </source>
</evidence>
<dbReference type="EMBL" id="JAZGQO010000003">
    <property type="protein sequence ID" value="KAK6188046.1"/>
    <property type="molecule type" value="Genomic_DNA"/>
</dbReference>
<feature type="transmembrane region" description="Helical" evidence="11">
    <location>
        <begin position="144"/>
        <end position="167"/>
    </location>
</feature>
<dbReference type="PANTHER" id="PTHR24228:SF75">
    <property type="entry name" value="G-PROTEIN COUPLED RECEPTORS FAMILY 1 PROFILE DOMAIN-CONTAINING PROTEIN"/>
    <property type="match status" value="1"/>
</dbReference>
<dbReference type="Pfam" id="PF00001">
    <property type="entry name" value="7tm_1"/>
    <property type="match status" value="1"/>
</dbReference>
<evidence type="ECO:0000256" key="2">
    <source>
        <dbReference type="ARBA" id="ARBA00022475"/>
    </source>
</evidence>
<evidence type="ECO:0000256" key="4">
    <source>
        <dbReference type="ARBA" id="ARBA00022989"/>
    </source>
</evidence>
<keyword evidence="7 9" id="KW-0675">Receptor</keyword>
<evidence type="ECO:0000256" key="3">
    <source>
        <dbReference type="ARBA" id="ARBA00022692"/>
    </source>
</evidence>
<feature type="transmembrane region" description="Helical" evidence="11">
    <location>
        <begin position="65"/>
        <end position="88"/>
    </location>
</feature>
<keyword evidence="5 9" id="KW-0297">G-protein coupled receptor</keyword>
<dbReference type="PANTHER" id="PTHR24228">
    <property type="entry name" value="B2 BRADYKININ RECEPTOR/ANGIOTENSIN II RECEPTOR"/>
    <property type="match status" value="1"/>
</dbReference>
<organism evidence="13 14">
    <name type="scientific">Patella caerulea</name>
    <name type="common">Rayed Mediterranean limpet</name>
    <dbReference type="NCBI Taxonomy" id="87958"/>
    <lineage>
        <taxon>Eukaryota</taxon>
        <taxon>Metazoa</taxon>
        <taxon>Spiralia</taxon>
        <taxon>Lophotrochozoa</taxon>
        <taxon>Mollusca</taxon>
        <taxon>Gastropoda</taxon>
        <taxon>Patellogastropoda</taxon>
        <taxon>Patelloidea</taxon>
        <taxon>Patellidae</taxon>
        <taxon>Patella</taxon>
    </lineage>
</organism>
<evidence type="ECO:0000256" key="6">
    <source>
        <dbReference type="ARBA" id="ARBA00023136"/>
    </source>
</evidence>
<dbReference type="CDD" id="cd00637">
    <property type="entry name" value="7tm_classA_rhodopsin-like"/>
    <property type="match status" value="1"/>
</dbReference>
<accession>A0AAN8K895</accession>
<keyword evidence="8 9" id="KW-0807">Transducer</keyword>
<dbReference type="GO" id="GO:0004930">
    <property type="term" value="F:G protein-coupled receptor activity"/>
    <property type="evidence" value="ECO:0007669"/>
    <property type="project" value="UniProtKB-KW"/>
</dbReference>
<evidence type="ECO:0000256" key="1">
    <source>
        <dbReference type="ARBA" id="ARBA00004651"/>
    </source>
</evidence>
<dbReference type="SUPFAM" id="SSF81321">
    <property type="entry name" value="Family A G protein-coupled receptor-like"/>
    <property type="match status" value="1"/>
</dbReference>
<feature type="transmembrane region" description="Helical" evidence="11">
    <location>
        <begin position="248"/>
        <end position="268"/>
    </location>
</feature>
<dbReference type="PROSITE" id="PS50262">
    <property type="entry name" value="G_PROTEIN_RECEP_F1_2"/>
    <property type="match status" value="1"/>
</dbReference>
<protein>
    <recommendedName>
        <fullName evidence="12">G-protein coupled receptors family 1 profile domain-containing protein</fullName>
    </recommendedName>
</protein>
<evidence type="ECO:0000259" key="12">
    <source>
        <dbReference type="PROSITE" id="PS50262"/>
    </source>
</evidence>
<comment type="subcellular location">
    <subcellularLocation>
        <location evidence="1">Cell membrane</location>
        <topology evidence="1">Multi-pass membrane protein</topology>
    </subcellularLocation>
</comment>
<dbReference type="Gene3D" id="1.20.1070.10">
    <property type="entry name" value="Rhodopsin 7-helix transmembrane proteins"/>
    <property type="match status" value="1"/>
</dbReference>
<evidence type="ECO:0000256" key="5">
    <source>
        <dbReference type="ARBA" id="ARBA00023040"/>
    </source>
</evidence>
<dbReference type="PROSITE" id="PS00237">
    <property type="entry name" value="G_PROTEIN_RECEP_F1_1"/>
    <property type="match status" value="1"/>
</dbReference>
<evidence type="ECO:0000256" key="9">
    <source>
        <dbReference type="RuleBase" id="RU000688"/>
    </source>
</evidence>
<evidence type="ECO:0000256" key="8">
    <source>
        <dbReference type="ARBA" id="ARBA00023224"/>
    </source>
</evidence>
<dbReference type="InterPro" id="IPR017452">
    <property type="entry name" value="GPCR_Rhodpsn_7TM"/>
</dbReference>
<gene>
    <name evidence="13" type="ORF">SNE40_004313</name>
</gene>
<dbReference type="PRINTS" id="PR00237">
    <property type="entry name" value="GPCRRHODOPSN"/>
</dbReference>
<evidence type="ECO:0000256" key="11">
    <source>
        <dbReference type="SAM" id="Phobius"/>
    </source>
</evidence>
<feature type="region of interest" description="Disordered" evidence="10">
    <location>
        <begin position="318"/>
        <end position="347"/>
    </location>
</feature>
<dbReference type="GO" id="GO:0005886">
    <property type="term" value="C:plasma membrane"/>
    <property type="evidence" value="ECO:0007669"/>
    <property type="project" value="UniProtKB-SubCell"/>
</dbReference>
<keyword evidence="3 9" id="KW-0812">Transmembrane</keyword>
<sequence>MGLPMIANETLAKVRVPLLDTDPILAILYICVLCVALFIGTVGNTLTLIVSAVAKNVNKVGKEFIVNLALADICVSSFADPMCILGVVKGQAWFDDKIWFCELISSVCLTACFCAFLSLSLVSTNRYIYVCHNSVYYTLFKRKICIVLCVISWIIAFFFQFPNFIGWGDHGFDGKSHQCIWDRTANYSYTLFVSIALIGSPLFLMSISYVLIFCHIYETKVNVYSLNTDDPDRLKKTWTQTLQSSRTLFVLFLVFVFCWTPYTTVIAMDVKDSLPMEVHLFVTLLAHLHSSTSFLVYCIFNKSFRKAVANILCWSRSSTSSDTMDTKSTETSRTSGSAKKPVEVTDS</sequence>
<keyword evidence="4 11" id="KW-1133">Transmembrane helix</keyword>
<feature type="transmembrane region" description="Helical" evidence="11">
    <location>
        <begin position="187"/>
        <end position="212"/>
    </location>
</feature>